<feature type="active site" description="Proton acceptor" evidence="8">
    <location>
        <position position="23"/>
    </location>
</feature>
<evidence type="ECO:0000256" key="3">
    <source>
        <dbReference type="ARBA" id="ARBA00004902"/>
    </source>
</evidence>
<comment type="pathway">
    <text evidence="3 8">Metabolic intermediate biosynthesis; chorismate biosynthesis; chorismate from D-erythrose 4-phosphate and phosphoenolpyruvate: step 3/7.</text>
</comment>
<dbReference type="NCBIfam" id="NF003805">
    <property type="entry name" value="PRK05395.1-2"/>
    <property type="match status" value="1"/>
</dbReference>
<name>A0ABW0C890_9FLAO</name>
<reference evidence="10" key="1">
    <citation type="journal article" date="2019" name="Int. J. Syst. Evol. Microbiol.">
        <title>The Global Catalogue of Microorganisms (GCM) 10K type strain sequencing project: providing services to taxonomists for standard genome sequencing and annotation.</title>
        <authorList>
            <consortium name="The Broad Institute Genomics Platform"/>
            <consortium name="The Broad Institute Genome Sequencing Center for Infectious Disease"/>
            <person name="Wu L."/>
            <person name="Ma J."/>
        </authorList>
    </citation>
    <scope>NUCLEOTIDE SEQUENCE [LARGE SCALE GENOMIC DNA]</scope>
    <source>
        <strain evidence="10">JCM 17978</strain>
    </source>
</reference>
<dbReference type="CDD" id="cd00466">
    <property type="entry name" value="DHQase_II"/>
    <property type="match status" value="1"/>
</dbReference>
<feature type="binding site" evidence="8">
    <location>
        <position position="72"/>
    </location>
    <ligand>
        <name>substrate</name>
    </ligand>
</feature>
<accession>A0ABW0C890</accession>
<gene>
    <name evidence="8 9" type="primary">aroQ</name>
    <name evidence="9" type="ORF">ACFPH8_10775</name>
</gene>
<proteinExistence type="inferred from homology"/>
<evidence type="ECO:0000313" key="9">
    <source>
        <dbReference type="EMBL" id="MFC5195815.1"/>
    </source>
</evidence>
<keyword evidence="8" id="KW-0057">Aromatic amino acid biosynthesis</keyword>
<evidence type="ECO:0000256" key="8">
    <source>
        <dbReference type="HAMAP-Rule" id="MF_00169"/>
    </source>
</evidence>
<dbReference type="PIRSF" id="PIRSF001399">
    <property type="entry name" value="DHquinase_II"/>
    <property type="match status" value="1"/>
</dbReference>
<sequence length="140" mass="15568">MKKLIIINGPNLNLLGKREPQIYGSLTFIEFFDTIKSKYESFTIEHFQSNIEGEIIDKIQEVGFSYHGIILNAAAYTHTSVGIGDAVAAIETPVVEVHISNTFKREGFRHHSYVAPHAKGVVLGFGLQSYELAIQSFIPS</sequence>
<comment type="subunit">
    <text evidence="5 8">Homododecamer.</text>
</comment>
<comment type="catalytic activity">
    <reaction evidence="1 8">
        <text>3-dehydroquinate = 3-dehydroshikimate + H2O</text>
        <dbReference type="Rhea" id="RHEA:21096"/>
        <dbReference type="ChEBI" id="CHEBI:15377"/>
        <dbReference type="ChEBI" id="CHEBI:16630"/>
        <dbReference type="ChEBI" id="CHEBI:32364"/>
        <dbReference type="EC" id="4.2.1.10"/>
    </reaction>
</comment>
<dbReference type="InterPro" id="IPR036441">
    <property type="entry name" value="DHquinase_II_sf"/>
</dbReference>
<feature type="binding site" evidence="8">
    <location>
        <position position="78"/>
    </location>
    <ligand>
        <name>substrate</name>
    </ligand>
</feature>
<dbReference type="Proteomes" id="UP001596162">
    <property type="component" value="Unassembled WGS sequence"/>
</dbReference>
<dbReference type="Pfam" id="PF01220">
    <property type="entry name" value="DHquinase_II"/>
    <property type="match status" value="1"/>
</dbReference>
<dbReference type="EMBL" id="JBHSLA010000004">
    <property type="protein sequence ID" value="MFC5195815.1"/>
    <property type="molecule type" value="Genomic_DNA"/>
</dbReference>
<dbReference type="GO" id="GO:0003855">
    <property type="term" value="F:3-dehydroquinate dehydratase activity"/>
    <property type="evidence" value="ECO:0007669"/>
    <property type="project" value="UniProtKB-EC"/>
</dbReference>
<evidence type="ECO:0000256" key="5">
    <source>
        <dbReference type="ARBA" id="ARBA00011193"/>
    </source>
</evidence>
<dbReference type="EC" id="4.2.1.10" evidence="6 8"/>
<evidence type="ECO:0000256" key="7">
    <source>
        <dbReference type="ARBA" id="ARBA00023239"/>
    </source>
</evidence>
<dbReference type="InterPro" id="IPR018509">
    <property type="entry name" value="DHquinase_II_CS"/>
</dbReference>
<comment type="function">
    <text evidence="2 8">Catalyzes a trans-dehydration via an enolate intermediate.</text>
</comment>
<evidence type="ECO:0000313" key="10">
    <source>
        <dbReference type="Proteomes" id="UP001596162"/>
    </source>
</evidence>
<feature type="binding site" evidence="8">
    <location>
        <position position="109"/>
    </location>
    <ligand>
        <name>substrate</name>
    </ligand>
</feature>
<evidence type="ECO:0000256" key="1">
    <source>
        <dbReference type="ARBA" id="ARBA00001864"/>
    </source>
</evidence>
<dbReference type="PANTHER" id="PTHR21272:SF3">
    <property type="entry name" value="CATABOLIC 3-DEHYDROQUINASE"/>
    <property type="match status" value="1"/>
</dbReference>
<keyword evidence="10" id="KW-1185">Reference proteome</keyword>
<dbReference type="PANTHER" id="PTHR21272">
    <property type="entry name" value="CATABOLIC 3-DEHYDROQUINASE"/>
    <property type="match status" value="1"/>
</dbReference>
<dbReference type="RefSeq" id="WP_248399159.1">
    <property type="nucleotide sequence ID" value="NZ_JBHSLA010000004.1"/>
</dbReference>
<feature type="site" description="Transition state stabilizer" evidence="8">
    <location>
        <position position="18"/>
    </location>
</feature>
<evidence type="ECO:0000256" key="6">
    <source>
        <dbReference type="ARBA" id="ARBA00012060"/>
    </source>
</evidence>
<keyword evidence="8" id="KW-0028">Amino-acid biosynthesis</keyword>
<feature type="binding site" evidence="8">
    <location>
        <position position="85"/>
    </location>
    <ligand>
        <name>substrate</name>
    </ligand>
</feature>
<comment type="caution">
    <text evidence="9">The sequence shown here is derived from an EMBL/GenBank/DDBJ whole genome shotgun (WGS) entry which is preliminary data.</text>
</comment>
<protein>
    <recommendedName>
        <fullName evidence="6 8">3-dehydroquinate dehydratase</fullName>
        <shortName evidence="8">3-dehydroquinase</shortName>
        <ecNumber evidence="6 8">4.2.1.10</ecNumber>
    </recommendedName>
    <alternativeName>
        <fullName evidence="8">Type II DHQase</fullName>
    </alternativeName>
</protein>
<organism evidence="9 10">
    <name type="scientific">Bizionia hallyeonensis</name>
    <dbReference type="NCBI Taxonomy" id="1123757"/>
    <lineage>
        <taxon>Bacteria</taxon>
        <taxon>Pseudomonadati</taxon>
        <taxon>Bacteroidota</taxon>
        <taxon>Flavobacteriia</taxon>
        <taxon>Flavobacteriales</taxon>
        <taxon>Flavobacteriaceae</taxon>
        <taxon>Bizionia</taxon>
    </lineage>
</organism>
<evidence type="ECO:0000256" key="2">
    <source>
        <dbReference type="ARBA" id="ARBA00003924"/>
    </source>
</evidence>
<dbReference type="NCBIfam" id="TIGR01088">
    <property type="entry name" value="aroQ"/>
    <property type="match status" value="1"/>
</dbReference>
<evidence type="ECO:0000256" key="4">
    <source>
        <dbReference type="ARBA" id="ARBA00011037"/>
    </source>
</evidence>
<dbReference type="InterPro" id="IPR001874">
    <property type="entry name" value="DHquinase_II"/>
</dbReference>
<comment type="similarity">
    <text evidence="4 8">Belongs to the type-II 3-dehydroquinase family.</text>
</comment>
<keyword evidence="7 8" id="KW-0456">Lyase</keyword>
<dbReference type="SUPFAM" id="SSF52304">
    <property type="entry name" value="Type II 3-dehydroquinate dehydratase"/>
    <property type="match status" value="1"/>
</dbReference>
<feature type="active site" description="Proton donor" evidence="8">
    <location>
        <position position="98"/>
    </location>
</feature>
<dbReference type="Gene3D" id="3.40.50.9100">
    <property type="entry name" value="Dehydroquinase, class II"/>
    <property type="match status" value="1"/>
</dbReference>
<dbReference type="NCBIfam" id="NF003807">
    <property type="entry name" value="PRK05395.1-4"/>
    <property type="match status" value="1"/>
</dbReference>
<dbReference type="NCBIfam" id="NF003806">
    <property type="entry name" value="PRK05395.1-3"/>
    <property type="match status" value="1"/>
</dbReference>
<dbReference type="HAMAP" id="MF_00169">
    <property type="entry name" value="AroQ"/>
    <property type="match status" value="1"/>
</dbReference>
<dbReference type="PROSITE" id="PS01029">
    <property type="entry name" value="DEHYDROQUINASE_II"/>
    <property type="match status" value="1"/>
</dbReference>
<feature type="binding site" evidence="8">
    <location>
        <begin position="99"/>
        <end position="100"/>
    </location>
    <ligand>
        <name>substrate</name>
    </ligand>
</feature>